<dbReference type="InterPro" id="IPR012349">
    <property type="entry name" value="Split_barrel_FMN-bd"/>
</dbReference>
<name>A0A6N6RL26_9FLAO</name>
<evidence type="ECO:0000256" key="6">
    <source>
        <dbReference type="PIRSR" id="PIRSR000190-1"/>
    </source>
</evidence>
<evidence type="ECO:0000256" key="7">
    <source>
        <dbReference type="PIRSR" id="PIRSR000190-2"/>
    </source>
</evidence>
<feature type="binding site" evidence="5 7">
    <location>
        <position position="187"/>
    </location>
    <ligand>
        <name>FMN</name>
        <dbReference type="ChEBI" id="CHEBI:58210"/>
    </ligand>
</feature>
<comment type="catalytic activity">
    <reaction evidence="5">
        <text>pyridoxamine 5'-phosphate + O2 + H2O = pyridoxal 5'-phosphate + H2O2 + NH4(+)</text>
        <dbReference type="Rhea" id="RHEA:15817"/>
        <dbReference type="ChEBI" id="CHEBI:15377"/>
        <dbReference type="ChEBI" id="CHEBI:15379"/>
        <dbReference type="ChEBI" id="CHEBI:16240"/>
        <dbReference type="ChEBI" id="CHEBI:28938"/>
        <dbReference type="ChEBI" id="CHEBI:58451"/>
        <dbReference type="ChEBI" id="CHEBI:597326"/>
        <dbReference type="EC" id="1.4.3.5"/>
    </reaction>
</comment>
<dbReference type="InterPro" id="IPR011576">
    <property type="entry name" value="Pyridox_Oxase_N"/>
</dbReference>
<dbReference type="InterPro" id="IPR019740">
    <property type="entry name" value="Pyridox_Oxase_CS"/>
</dbReference>
<feature type="domain" description="Pyridoxine 5'-phosphate oxidase dimerisation C-terminal" evidence="9">
    <location>
        <begin position="174"/>
        <end position="214"/>
    </location>
</feature>
<dbReference type="AlphaFoldDB" id="A0A6N6RL26"/>
<dbReference type="OrthoDB" id="9780392at2"/>
<feature type="binding site" evidence="6">
    <location>
        <begin position="10"/>
        <end position="13"/>
    </location>
    <ligand>
        <name>substrate</name>
    </ligand>
</feature>
<evidence type="ECO:0000256" key="2">
    <source>
        <dbReference type="ARBA" id="ARBA00022630"/>
    </source>
</evidence>
<comment type="catalytic activity">
    <reaction evidence="5">
        <text>pyridoxine 5'-phosphate + O2 = pyridoxal 5'-phosphate + H2O2</text>
        <dbReference type="Rhea" id="RHEA:15149"/>
        <dbReference type="ChEBI" id="CHEBI:15379"/>
        <dbReference type="ChEBI" id="CHEBI:16240"/>
        <dbReference type="ChEBI" id="CHEBI:58589"/>
        <dbReference type="ChEBI" id="CHEBI:597326"/>
        <dbReference type="EC" id="1.4.3.5"/>
    </reaction>
</comment>
<comment type="function">
    <text evidence="5">Catalyzes the oxidation of either pyridoxine 5'-phosphate (PNP) or pyridoxamine 5'-phosphate (PMP) into pyridoxal 5'-phosphate (PLP).</text>
</comment>
<dbReference type="Proteomes" id="UP000468650">
    <property type="component" value="Unassembled WGS sequence"/>
</dbReference>
<keyword evidence="2 5" id="KW-0285">Flavoprotein</keyword>
<proteinExistence type="inferred from homology"/>
<feature type="binding site" evidence="5 7">
    <location>
        <position position="85"/>
    </location>
    <ligand>
        <name>FMN</name>
        <dbReference type="ChEBI" id="CHEBI:58210"/>
    </ligand>
</feature>
<dbReference type="EC" id="1.4.3.5" evidence="5"/>
<evidence type="ECO:0000259" key="9">
    <source>
        <dbReference type="Pfam" id="PF10590"/>
    </source>
</evidence>
<dbReference type="Pfam" id="PF01243">
    <property type="entry name" value="PNPOx_N"/>
    <property type="match status" value="1"/>
</dbReference>
<feature type="domain" description="Pyridoxamine 5'-phosphate oxidase N-terminal" evidence="8">
    <location>
        <begin position="44"/>
        <end position="157"/>
    </location>
</feature>
<feature type="binding site" evidence="5 6">
    <location>
        <position position="125"/>
    </location>
    <ligand>
        <name>substrate</name>
    </ligand>
</feature>
<comment type="similarity">
    <text evidence="1 5">Belongs to the pyridoxamine 5'-phosphate oxidase family.</text>
</comment>
<evidence type="ECO:0000256" key="5">
    <source>
        <dbReference type="HAMAP-Rule" id="MF_01629"/>
    </source>
</evidence>
<keyword evidence="11" id="KW-1185">Reference proteome</keyword>
<dbReference type="GO" id="GO:0004733">
    <property type="term" value="F:pyridoxamine phosphate oxidase activity"/>
    <property type="evidence" value="ECO:0007669"/>
    <property type="project" value="UniProtKB-UniRule"/>
</dbReference>
<comment type="cofactor">
    <cofactor evidence="5 7">
        <name>FMN</name>
        <dbReference type="ChEBI" id="CHEBI:58210"/>
    </cofactor>
    <text evidence="5 7">Binds 1 FMN per subunit.</text>
</comment>
<feature type="binding site" evidence="5 7">
    <location>
        <position position="107"/>
    </location>
    <ligand>
        <name>FMN</name>
        <dbReference type="ChEBI" id="CHEBI:58210"/>
    </ligand>
</feature>
<evidence type="ECO:0000313" key="10">
    <source>
        <dbReference type="EMBL" id="KAB2814367.1"/>
    </source>
</evidence>
<dbReference type="NCBIfam" id="NF004231">
    <property type="entry name" value="PRK05679.1"/>
    <property type="match status" value="1"/>
</dbReference>
<keyword evidence="3 5" id="KW-0288">FMN</keyword>
<evidence type="ECO:0000256" key="1">
    <source>
        <dbReference type="ARBA" id="ARBA00007301"/>
    </source>
</evidence>
<feature type="binding site" evidence="5 7">
    <location>
        <position position="84"/>
    </location>
    <ligand>
        <name>FMN</name>
        <dbReference type="ChEBI" id="CHEBI:58210"/>
    </ligand>
</feature>
<gene>
    <name evidence="5 10" type="primary">pdxH</name>
    <name evidence="10" type="ORF">F8C67_01135</name>
</gene>
<dbReference type="PANTHER" id="PTHR10851:SF0">
    <property type="entry name" value="PYRIDOXINE-5'-PHOSPHATE OXIDASE"/>
    <property type="match status" value="1"/>
</dbReference>
<comment type="pathway">
    <text evidence="5">Cofactor metabolism; pyridoxal 5'-phosphate salvage; pyridoxal 5'-phosphate from pyridoxine 5'-phosphate: step 1/1.</text>
</comment>
<dbReference type="GO" id="GO:0008615">
    <property type="term" value="P:pyridoxine biosynthetic process"/>
    <property type="evidence" value="ECO:0007669"/>
    <property type="project" value="UniProtKB-UniRule"/>
</dbReference>
<dbReference type="PROSITE" id="PS01064">
    <property type="entry name" value="PYRIDOX_OXIDASE"/>
    <property type="match status" value="1"/>
</dbReference>
<dbReference type="InterPro" id="IPR000659">
    <property type="entry name" value="Pyridox_Oxase"/>
</dbReference>
<sequence>MKDSHLRKDRRDYTKGELLESEVPGNPFDLFQDWFADRSETGRPDATAMTLSTVGLDGRPDARIVLLKGIENGGFEFFTNYQSKKGQDLEHQPIAHLLFFWPEVERQVRVVGRVTKLSYERNSKYFKERPVGSQVGALSSPQSRVLDGRSSLESTVQANLAKYGEEGPDCPEFWGGYSLVPEEIEFWQGRSSRLHDRLRFSKSVSGWKIERLAP</sequence>
<dbReference type="RefSeq" id="WP_151665947.1">
    <property type="nucleotide sequence ID" value="NZ_WBVO01000001.1"/>
</dbReference>
<comment type="pathway">
    <text evidence="5">Cofactor metabolism; pyridoxal 5'-phosphate salvage; pyridoxal 5'-phosphate from pyridoxamine 5'-phosphate: step 1/1.</text>
</comment>
<dbReference type="PANTHER" id="PTHR10851">
    <property type="entry name" value="PYRIDOXINE-5-PHOSPHATE OXIDASE"/>
    <property type="match status" value="1"/>
</dbReference>
<dbReference type="UniPathway" id="UPA01068">
    <property type="reaction ID" value="UER00304"/>
</dbReference>
<keyword evidence="5" id="KW-0664">Pyridoxine biosynthesis</keyword>
<feature type="binding site" evidence="5 7">
    <location>
        <begin position="63"/>
        <end position="68"/>
    </location>
    <ligand>
        <name>FMN</name>
        <dbReference type="ChEBI" id="CHEBI:58210"/>
    </ligand>
</feature>
<dbReference type="Pfam" id="PF10590">
    <property type="entry name" value="PNP_phzG_C"/>
    <property type="match status" value="1"/>
</dbReference>
<feature type="binding site" evidence="5 7">
    <location>
        <position position="197"/>
    </location>
    <ligand>
        <name>FMN</name>
        <dbReference type="ChEBI" id="CHEBI:58210"/>
    </ligand>
</feature>
<reference evidence="10 11" key="1">
    <citation type="submission" date="2019-09" db="EMBL/GenBank/DDBJ databases">
        <title>Genomes of family Cryomorphaceae.</title>
        <authorList>
            <person name="Bowman J.P."/>
        </authorList>
    </citation>
    <scope>NUCLEOTIDE SEQUENCE [LARGE SCALE GENOMIC DNA]</scope>
    <source>
        <strain evidence="10 11">LMG 25704</strain>
    </source>
</reference>
<feature type="binding site" evidence="5 7">
    <location>
        <begin position="78"/>
        <end position="79"/>
    </location>
    <ligand>
        <name>FMN</name>
        <dbReference type="ChEBI" id="CHEBI:58210"/>
    </ligand>
</feature>
<evidence type="ECO:0000256" key="3">
    <source>
        <dbReference type="ARBA" id="ARBA00022643"/>
    </source>
</evidence>
<dbReference type="HAMAP" id="MF_01629">
    <property type="entry name" value="PdxH"/>
    <property type="match status" value="1"/>
</dbReference>
<feature type="binding site" evidence="5 7">
    <location>
        <begin position="142"/>
        <end position="143"/>
    </location>
    <ligand>
        <name>FMN</name>
        <dbReference type="ChEBI" id="CHEBI:58210"/>
    </ligand>
</feature>
<dbReference type="NCBIfam" id="TIGR00558">
    <property type="entry name" value="pdxH"/>
    <property type="match status" value="1"/>
</dbReference>
<comment type="subunit">
    <text evidence="5">Homodimer.</text>
</comment>
<dbReference type="GO" id="GO:0010181">
    <property type="term" value="F:FMN binding"/>
    <property type="evidence" value="ECO:0007669"/>
    <property type="project" value="UniProtKB-UniRule"/>
</dbReference>
<organism evidence="10 11">
    <name type="scientific">Phaeocystidibacter luteus</name>
    <dbReference type="NCBI Taxonomy" id="911197"/>
    <lineage>
        <taxon>Bacteria</taxon>
        <taxon>Pseudomonadati</taxon>
        <taxon>Bacteroidota</taxon>
        <taxon>Flavobacteriia</taxon>
        <taxon>Flavobacteriales</taxon>
        <taxon>Phaeocystidibacteraceae</taxon>
        <taxon>Phaeocystidibacter</taxon>
    </lineage>
</organism>
<evidence type="ECO:0000256" key="4">
    <source>
        <dbReference type="ARBA" id="ARBA00023002"/>
    </source>
</evidence>
<feature type="binding site" evidence="5 6">
    <location>
        <begin position="193"/>
        <end position="195"/>
    </location>
    <ligand>
        <name>substrate</name>
    </ligand>
</feature>
<dbReference type="PIRSF" id="PIRSF000190">
    <property type="entry name" value="Pyd_amn-ph_oxd"/>
    <property type="match status" value="1"/>
</dbReference>
<dbReference type="InterPro" id="IPR019576">
    <property type="entry name" value="Pyridoxamine_oxidase_dimer_C"/>
</dbReference>
<feature type="binding site" evidence="5 6">
    <location>
        <position position="129"/>
    </location>
    <ligand>
        <name>substrate</name>
    </ligand>
</feature>
<feature type="binding site" evidence="5 6">
    <location>
        <position position="133"/>
    </location>
    <ligand>
        <name>substrate</name>
    </ligand>
</feature>
<protein>
    <recommendedName>
        <fullName evidence="5">Pyridoxine/pyridoxamine 5'-phosphate oxidase</fullName>
        <ecNumber evidence="5">1.4.3.5</ecNumber>
    </recommendedName>
    <alternativeName>
        <fullName evidence="5">PNP/PMP oxidase</fullName>
        <shortName evidence="5">PNPOx</shortName>
    </alternativeName>
    <alternativeName>
        <fullName evidence="5">Pyridoxal 5'-phosphate synthase</fullName>
    </alternativeName>
</protein>
<dbReference type="Gene3D" id="2.30.110.10">
    <property type="entry name" value="Electron Transport, Fmn-binding Protein, Chain A"/>
    <property type="match status" value="1"/>
</dbReference>
<keyword evidence="4 5" id="KW-0560">Oxidoreductase</keyword>
<dbReference type="SUPFAM" id="SSF50475">
    <property type="entry name" value="FMN-binding split barrel"/>
    <property type="match status" value="1"/>
</dbReference>
<evidence type="ECO:0000313" key="11">
    <source>
        <dbReference type="Proteomes" id="UP000468650"/>
    </source>
</evidence>
<comment type="caution">
    <text evidence="10">The sequence shown here is derived from an EMBL/GenBank/DDBJ whole genome shotgun (WGS) entry which is preliminary data.</text>
</comment>
<evidence type="ECO:0000259" key="8">
    <source>
        <dbReference type="Pfam" id="PF01243"/>
    </source>
</evidence>
<feature type="binding site" evidence="5 6">
    <location>
        <position position="68"/>
    </location>
    <ligand>
        <name>substrate</name>
    </ligand>
</feature>
<accession>A0A6N6RL26</accession>
<dbReference type="EMBL" id="WBVO01000001">
    <property type="protein sequence ID" value="KAB2814367.1"/>
    <property type="molecule type" value="Genomic_DNA"/>
</dbReference>